<evidence type="ECO:0000256" key="5">
    <source>
        <dbReference type="ARBA" id="ARBA00022737"/>
    </source>
</evidence>
<comment type="subcellular location">
    <subcellularLocation>
        <location evidence="1">Inflammasome</location>
    </subcellularLocation>
</comment>
<dbReference type="GO" id="GO:0061702">
    <property type="term" value="C:canonical inflammasome complex"/>
    <property type="evidence" value="ECO:0007669"/>
    <property type="project" value="UniProtKB-SubCell"/>
</dbReference>
<dbReference type="InterPro" id="IPR001315">
    <property type="entry name" value="CARD"/>
</dbReference>
<evidence type="ECO:0000256" key="4">
    <source>
        <dbReference type="ARBA" id="ARBA00022588"/>
    </source>
</evidence>
<dbReference type="SUPFAM" id="SSF47986">
    <property type="entry name" value="DEATH domain"/>
    <property type="match status" value="1"/>
</dbReference>
<dbReference type="InterPro" id="IPR011029">
    <property type="entry name" value="DEATH-like_dom_sf"/>
</dbReference>
<dbReference type="PANTHER" id="PTHR45690">
    <property type="entry name" value="NACHT, LRR AND PYD DOMAINS-CONTAINING PROTEIN 12"/>
    <property type="match status" value="1"/>
</dbReference>
<dbReference type="PANTHER" id="PTHR45690:SF19">
    <property type="entry name" value="NACHT, LRR AND PYD DOMAINS-CONTAINING PROTEIN 3"/>
    <property type="match status" value="1"/>
</dbReference>
<dbReference type="SUPFAM" id="SSF52540">
    <property type="entry name" value="P-loop containing nucleoside triphosphate hydrolases"/>
    <property type="match status" value="1"/>
</dbReference>
<dbReference type="Pfam" id="PF13553">
    <property type="entry name" value="FIIND"/>
    <property type="match status" value="1"/>
</dbReference>
<dbReference type="PROSITE" id="PS50837">
    <property type="entry name" value="NACHT"/>
    <property type="match status" value="1"/>
</dbReference>
<dbReference type="Pfam" id="PF23679">
    <property type="entry name" value="UPA-FIIND"/>
    <property type="match status" value="1"/>
</dbReference>
<dbReference type="Pfam" id="PF00619">
    <property type="entry name" value="CARD"/>
    <property type="match status" value="1"/>
</dbReference>
<reference evidence="16" key="1">
    <citation type="submission" date="2025-08" db="UniProtKB">
        <authorList>
            <consortium name="Ensembl"/>
        </authorList>
    </citation>
    <scope>IDENTIFICATION</scope>
</reference>
<evidence type="ECO:0000256" key="6">
    <source>
        <dbReference type="ARBA" id="ARBA00022741"/>
    </source>
</evidence>
<keyword evidence="4" id="KW-0399">Innate immunity</keyword>
<evidence type="ECO:0000256" key="9">
    <source>
        <dbReference type="ARBA" id="ARBA00022843"/>
    </source>
</evidence>
<evidence type="ECO:0000259" key="13">
    <source>
        <dbReference type="PROSITE" id="PS50209"/>
    </source>
</evidence>
<dbReference type="PROSITE" id="PS50209">
    <property type="entry name" value="CARD"/>
    <property type="match status" value="1"/>
</dbReference>
<dbReference type="GO" id="GO:0006954">
    <property type="term" value="P:inflammatory response"/>
    <property type="evidence" value="ECO:0007669"/>
    <property type="project" value="UniProtKB-KW"/>
</dbReference>
<name>A0A8C1ZXH4_CYPCA</name>
<dbReference type="GO" id="GO:0005524">
    <property type="term" value="F:ATP binding"/>
    <property type="evidence" value="ECO:0007669"/>
    <property type="project" value="UniProtKB-KW"/>
</dbReference>
<evidence type="ECO:0000259" key="15">
    <source>
        <dbReference type="PROSITE" id="PS51830"/>
    </source>
</evidence>
<keyword evidence="7" id="KW-0378">Hydrolase</keyword>
<evidence type="ECO:0000256" key="7">
    <source>
        <dbReference type="ARBA" id="ARBA00022801"/>
    </source>
</evidence>
<evidence type="ECO:0000256" key="2">
    <source>
        <dbReference type="ARBA" id="ARBA00008665"/>
    </source>
</evidence>
<keyword evidence="12" id="KW-1271">Inflammasome</keyword>
<keyword evidence="5" id="KW-0677">Repeat</keyword>
<dbReference type="Gene3D" id="1.10.533.10">
    <property type="entry name" value="Death Domain, Fas"/>
    <property type="match status" value="1"/>
</dbReference>
<evidence type="ECO:0000256" key="8">
    <source>
        <dbReference type="ARBA" id="ARBA00022840"/>
    </source>
</evidence>
<dbReference type="Ensembl" id="ENSCCRT00015099840.1">
    <property type="protein sequence ID" value="ENSCCRP00015096698.1"/>
    <property type="gene ID" value="ENSCCRG00015038962.1"/>
</dbReference>
<evidence type="ECO:0000256" key="3">
    <source>
        <dbReference type="ARBA" id="ARBA00022490"/>
    </source>
</evidence>
<feature type="domain" description="CARD" evidence="13">
    <location>
        <begin position="1241"/>
        <end position="1332"/>
    </location>
</feature>
<dbReference type="InterPro" id="IPR041075">
    <property type="entry name" value="NOD1/2_WH"/>
</dbReference>
<dbReference type="Pfam" id="PF05729">
    <property type="entry name" value="NACHT"/>
    <property type="match status" value="1"/>
</dbReference>
<dbReference type="InterPro" id="IPR050637">
    <property type="entry name" value="NLRP_innate_immun_reg"/>
</dbReference>
<keyword evidence="9" id="KW-0832">Ubl conjugation</keyword>
<evidence type="ECO:0000256" key="11">
    <source>
        <dbReference type="ARBA" id="ARBA00023198"/>
    </source>
</evidence>
<dbReference type="Gene3D" id="3.80.10.10">
    <property type="entry name" value="Ribonuclease Inhibitor"/>
    <property type="match status" value="1"/>
</dbReference>
<dbReference type="InterPro" id="IPR027417">
    <property type="entry name" value="P-loop_NTPase"/>
</dbReference>
<dbReference type="InterPro" id="IPR041267">
    <property type="entry name" value="NLRP_HD2"/>
</dbReference>
<evidence type="ECO:0000313" key="17">
    <source>
        <dbReference type="Proteomes" id="UP000694700"/>
    </source>
</evidence>
<dbReference type="InterPro" id="IPR025307">
    <property type="entry name" value="FIIND_dom"/>
</dbReference>
<dbReference type="Pfam" id="PF17779">
    <property type="entry name" value="WHD_NOD2"/>
    <property type="match status" value="1"/>
</dbReference>
<dbReference type="InterPro" id="IPR007111">
    <property type="entry name" value="NACHT_NTPase"/>
</dbReference>
<dbReference type="GO" id="GO:0045087">
    <property type="term" value="P:innate immune response"/>
    <property type="evidence" value="ECO:0007669"/>
    <property type="project" value="UniProtKB-KW"/>
</dbReference>
<feature type="domain" description="FIIND" evidence="15">
    <location>
        <begin position="962"/>
        <end position="1234"/>
    </location>
</feature>
<dbReference type="SUPFAM" id="SSF52047">
    <property type="entry name" value="RNI-like"/>
    <property type="match status" value="1"/>
</dbReference>
<sequence length="1333" mass="153372">MIIRRIMSDNGQSPEILLYKTSIIDSCKFVTEYNLPSNECVDLAGHYTEPVIIQKIKEQTKKIYRQHVRSVHTSESKPPSQLLSNDKNRSIRIDQLFSPDCDGNTQKTVILSGDSGRGKSFTLQKIMLDWASGELYSEKFDVVFLLKSEELKCISEEMSLFELLSWSCSLTLDQISQILELTPEKVLILIDGIDEYVSHPPLHLMLLHTNPSKRAPPMVILRNLLRGILLPESFLLVTTRSDADAVMNLLKGPQRFTERMGFSERGVQKYFQKYFQDEQLFRKMYERVKINESLLTACSVPLLCWMVCFCLKKHFTDDDHVMRELKTTTSIYVHFVSTLLEHHDQSQSVLTMLRSLGQLAERGIQNQQVFFDEKPVAETGLDASICLFLYKGSSKRKEKQVPVFKFIHFSFQEFFTALYYVLLDEKEHSLKVSELFELMEWEAIIDKPSPDLKERRSIPIPPVILFLYGLLNEEVSSSFLEKIELTVPHTIKLKKKEMRKTLKRAIVLMIQQYGIELFALHCLHELQDKRFMRKILKVDKSMDLYNISLRSTDCWVLLYCLQCCPHIRYLNLMDCDLTAEKLKILQPALCMCENMRLTVDYLYNVGDLIQILGESKILRKLKVQEDEYSAESLIWSLDLSVTHEDVLLSLSSSEKNPSFPAVLNITLTCPQSEISSTDWTLFLQRLSKTEKVAKVSSALDEHVSLLLSSFHSVGLKTLDLKLVVLNESWASGIISLVQTCTSLQQLSVEEEIYNDESLFSSLSVLLCDKDIRLDVRHRQMFESLSHISLTCPCSALTNSDWKIFFQTFHKQTKYKPDSPDCNEQADALFSFLHSVCDLKSVELIVFKLNQSWALRILALIQACSSLQEIRVSVTGLLLEEGLVSLKKSLTDPHCTVIIEGRKCSKLTDQCKEQDWSHSCNEKVEIHFKPNILRGLEELNISKLSGLNLQPLPVCQSCVHIGDSDQWVQVEPSVCTDEGGSEFRISTPAGRFECSRTRMRWVCAGDVTLQYRAVDGGFLSEELERLQCERIGPVIDVTVISGKLEEAHLPHYACLAESDPSLRDTVKLFTKRDEGISLQSVELSRYHAKIVQPSFSLTTLIISWFIKWEEHCNLLLYMRCKDPLILHIYFFPVNDTCSKDKVEQNEKSSLLISHPRPNRPFRLKTPHLLEVPGASVHPIEGISFRTDIDPNFFKVKQHQHDDVKMNLIREEDRKSVWKATIWKEELAPVNPKQIQQKLHLYSEFDKAQFFEKHRSALIQRVKNVKSIADKLREQRIIHEELYSEITYTNLTCQDSMRKICSTLHSSGVIAKGKFIVILLEEEPHLFEELVRSDS</sequence>
<dbReference type="Proteomes" id="UP000694700">
    <property type="component" value="Unplaced"/>
</dbReference>
<proteinExistence type="inferred from homology"/>
<protein>
    <recommendedName>
        <fullName evidence="18">NACHT domain-containing protein</fullName>
    </recommendedName>
</protein>
<keyword evidence="10" id="KW-0391">Immunity</keyword>
<evidence type="ECO:0000313" key="16">
    <source>
        <dbReference type="Ensembl" id="ENSCCRP00015096698.1"/>
    </source>
</evidence>
<keyword evidence="11" id="KW-0395">Inflammatory response</keyword>
<dbReference type="InterPro" id="IPR033516">
    <property type="entry name" value="CARD8/ASC/NALP1_CARD"/>
</dbReference>
<accession>A0A8C1ZXH4</accession>
<keyword evidence="6" id="KW-0547">Nucleotide-binding</keyword>
<dbReference type="CDD" id="cd08330">
    <property type="entry name" value="CARD_ASC_NALP1"/>
    <property type="match status" value="1"/>
</dbReference>
<dbReference type="PROSITE" id="PS51830">
    <property type="entry name" value="FIIND"/>
    <property type="match status" value="1"/>
</dbReference>
<dbReference type="Pfam" id="PF17776">
    <property type="entry name" value="NLRC4_HD2"/>
    <property type="match status" value="1"/>
</dbReference>
<evidence type="ECO:0000256" key="10">
    <source>
        <dbReference type="ARBA" id="ARBA00022859"/>
    </source>
</evidence>
<evidence type="ECO:0008006" key="18">
    <source>
        <dbReference type="Google" id="ProtNLM"/>
    </source>
</evidence>
<dbReference type="GO" id="GO:0042981">
    <property type="term" value="P:regulation of apoptotic process"/>
    <property type="evidence" value="ECO:0007669"/>
    <property type="project" value="InterPro"/>
</dbReference>
<dbReference type="InterPro" id="IPR032675">
    <property type="entry name" value="LRR_dom_sf"/>
</dbReference>
<feature type="domain" description="NACHT" evidence="14">
    <location>
        <begin position="107"/>
        <end position="308"/>
    </location>
</feature>
<comment type="similarity">
    <text evidence="2">Belongs to the NLRP family.</text>
</comment>
<evidence type="ECO:0000256" key="12">
    <source>
        <dbReference type="ARBA" id="ARBA00023233"/>
    </source>
</evidence>
<evidence type="ECO:0000256" key="1">
    <source>
        <dbReference type="ARBA" id="ARBA00004110"/>
    </source>
</evidence>
<evidence type="ECO:0000259" key="14">
    <source>
        <dbReference type="PROSITE" id="PS50837"/>
    </source>
</evidence>
<organism evidence="16 17">
    <name type="scientific">Cyprinus carpio</name>
    <name type="common">Common carp</name>
    <dbReference type="NCBI Taxonomy" id="7962"/>
    <lineage>
        <taxon>Eukaryota</taxon>
        <taxon>Metazoa</taxon>
        <taxon>Chordata</taxon>
        <taxon>Craniata</taxon>
        <taxon>Vertebrata</taxon>
        <taxon>Euteleostomi</taxon>
        <taxon>Actinopterygii</taxon>
        <taxon>Neopterygii</taxon>
        <taxon>Teleostei</taxon>
        <taxon>Ostariophysi</taxon>
        <taxon>Cypriniformes</taxon>
        <taxon>Cyprinidae</taxon>
        <taxon>Cyprininae</taxon>
        <taxon>Cyprinus</taxon>
    </lineage>
</organism>
<keyword evidence="8" id="KW-0067">ATP-binding</keyword>
<keyword evidence="3" id="KW-0963">Cytoplasm</keyword>
<dbReference type="Gene3D" id="3.40.50.300">
    <property type="entry name" value="P-loop containing nucleotide triphosphate hydrolases"/>
    <property type="match status" value="1"/>
</dbReference>